<accession>J3NTD0</accession>
<dbReference type="RefSeq" id="XP_009220590.1">
    <property type="nucleotide sequence ID" value="XM_009222326.1"/>
</dbReference>
<dbReference type="OrthoDB" id="4364638at2759"/>
<evidence type="ECO:0000313" key="4">
    <source>
        <dbReference type="Proteomes" id="UP000006039"/>
    </source>
</evidence>
<sequence>MLQDIILGRKFFDYHDILADCRNRQLLFTETSLPMEKTADIPMDESAQPTPGKPEWEKDVADRKKAMALEDKRRADGEPHR</sequence>
<evidence type="ECO:0000256" key="1">
    <source>
        <dbReference type="SAM" id="MobiDB-lite"/>
    </source>
</evidence>
<feature type="compositionally biased region" description="Basic and acidic residues" evidence="1">
    <location>
        <begin position="54"/>
        <end position="81"/>
    </location>
</feature>
<protein>
    <submittedName>
        <fullName evidence="2 3">Uncharacterized protein</fullName>
    </submittedName>
</protein>
<reference evidence="2" key="3">
    <citation type="submission" date="2010-09" db="EMBL/GenBank/DDBJ databases">
        <title>Annotation of Gaeumannomyces graminis var. tritici R3-111a-1.</title>
        <authorList>
            <consortium name="The Broad Institute Genome Sequencing Platform"/>
            <person name="Ma L.-J."/>
            <person name="Dead R."/>
            <person name="Young S.K."/>
            <person name="Zeng Q."/>
            <person name="Gargeya S."/>
            <person name="Fitzgerald M."/>
            <person name="Haas B."/>
            <person name="Abouelleil A."/>
            <person name="Alvarado L."/>
            <person name="Arachchi H.M."/>
            <person name="Berlin A."/>
            <person name="Brown A."/>
            <person name="Chapman S.B."/>
            <person name="Chen Z."/>
            <person name="Dunbar C."/>
            <person name="Freedman E."/>
            <person name="Gearin G."/>
            <person name="Gellesch M."/>
            <person name="Goldberg J."/>
            <person name="Griggs A."/>
            <person name="Gujja S."/>
            <person name="Heiman D."/>
            <person name="Howarth C."/>
            <person name="Larson L."/>
            <person name="Lui A."/>
            <person name="MacDonald P.J.P."/>
            <person name="Mehta T."/>
            <person name="Montmayeur A."/>
            <person name="Murphy C."/>
            <person name="Neiman D."/>
            <person name="Pearson M."/>
            <person name="Priest M."/>
            <person name="Roberts A."/>
            <person name="Saif S."/>
            <person name="Shea T."/>
            <person name="Shenoy N."/>
            <person name="Sisk P."/>
            <person name="Stolte C."/>
            <person name="Sykes S."/>
            <person name="Yandava C."/>
            <person name="Wortman J."/>
            <person name="Nusbaum C."/>
            <person name="Birren B."/>
        </authorList>
    </citation>
    <scope>NUCLEOTIDE SEQUENCE</scope>
    <source>
        <strain evidence="2">R3-111a-1</strain>
    </source>
</reference>
<reference evidence="3" key="5">
    <citation type="submission" date="2018-04" db="UniProtKB">
        <authorList>
            <consortium name="EnsemblFungi"/>
        </authorList>
    </citation>
    <scope>IDENTIFICATION</scope>
    <source>
        <strain evidence="3">R3-111a-1</strain>
    </source>
</reference>
<organism evidence="2">
    <name type="scientific">Gaeumannomyces tritici (strain R3-111a-1)</name>
    <name type="common">Wheat and barley take-all root rot fungus</name>
    <name type="synonym">Gaeumannomyces graminis var. tritici</name>
    <dbReference type="NCBI Taxonomy" id="644352"/>
    <lineage>
        <taxon>Eukaryota</taxon>
        <taxon>Fungi</taxon>
        <taxon>Dikarya</taxon>
        <taxon>Ascomycota</taxon>
        <taxon>Pezizomycotina</taxon>
        <taxon>Sordariomycetes</taxon>
        <taxon>Sordariomycetidae</taxon>
        <taxon>Magnaporthales</taxon>
        <taxon>Magnaporthaceae</taxon>
        <taxon>Gaeumannomyces</taxon>
    </lineage>
</organism>
<proteinExistence type="predicted"/>
<evidence type="ECO:0000313" key="3">
    <source>
        <dbReference type="EnsemblFungi" id="EJT79445"/>
    </source>
</evidence>
<keyword evidence="4" id="KW-1185">Reference proteome</keyword>
<reference evidence="3" key="4">
    <citation type="journal article" date="2015" name="G3 (Bethesda)">
        <title>Genome sequences of three phytopathogenic species of the Magnaporthaceae family of fungi.</title>
        <authorList>
            <person name="Okagaki L.H."/>
            <person name="Nunes C.C."/>
            <person name="Sailsbery J."/>
            <person name="Clay B."/>
            <person name="Brown D."/>
            <person name="John T."/>
            <person name="Oh Y."/>
            <person name="Young N."/>
            <person name="Fitzgerald M."/>
            <person name="Haas B.J."/>
            <person name="Zeng Q."/>
            <person name="Young S."/>
            <person name="Adiconis X."/>
            <person name="Fan L."/>
            <person name="Levin J.Z."/>
            <person name="Mitchell T.K."/>
            <person name="Okubara P.A."/>
            <person name="Farman M.L."/>
            <person name="Kohn L.M."/>
            <person name="Birren B."/>
            <person name="Ma L.-J."/>
            <person name="Dean R.A."/>
        </authorList>
    </citation>
    <scope>NUCLEOTIDE SEQUENCE</scope>
    <source>
        <strain evidence="3">R3-111a-1</strain>
    </source>
</reference>
<dbReference type="Proteomes" id="UP000006039">
    <property type="component" value="Unassembled WGS sequence"/>
</dbReference>
<name>J3NTD0_GAET3</name>
<reference evidence="4" key="1">
    <citation type="submission" date="2010-07" db="EMBL/GenBank/DDBJ databases">
        <title>The genome sequence of Gaeumannomyces graminis var. tritici strain R3-111a-1.</title>
        <authorList>
            <consortium name="The Broad Institute Genome Sequencing Platform"/>
            <person name="Ma L.-J."/>
            <person name="Dead R."/>
            <person name="Young S."/>
            <person name="Zeng Q."/>
            <person name="Koehrsen M."/>
            <person name="Alvarado L."/>
            <person name="Berlin A."/>
            <person name="Chapman S.B."/>
            <person name="Chen Z."/>
            <person name="Freedman E."/>
            <person name="Gellesch M."/>
            <person name="Goldberg J."/>
            <person name="Griggs A."/>
            <person name="Gujja S."/>
            <person name="Heilman E.R."/>
            <person name="Heiman D."/>
            <person name="Hepburn T."/>
            <person name="Howarth C."/>
            <person name="Jen D."/>
            <person name="Larson L."/>
            <person name="Mehta T."/>
            <person name="Neiman D."/>
            <person name="Pearson M."/>
            <person name="Roberts A."/>
            <person name="Saif S."/>
            <person name="Shea T."/>
            <person name="Shenoy N."/>
            <person name="Sisk P."/>
            <person name="Stolte C."/>
            <person name="Sykes S."/>
            <person name="Walk T."/>
            <person name="White J."/>
            <person name="Yandava C."/>
            <person name="Haas B."/>
            <person name="Nusbaum C."/>
            <person name="Birren B."/>
        </authorList>
    </citation>
    <scope>NUCLEOTIDE SEQUENCE [LARGE SCALE GENOMIC DNA]</scope>
    <source>
        <strain evidence="4">R3-111a-1</strain>
    </source>
</reference>
<dbReference type="EMBL" id="GL385396">
    <property type="protein sequence ID" value="EJT79445.1"/>
    <property type="molecule type" value="Genomic_DNA"/>
</dbReference>
<reference evidence="2" key="2">
    <citation type="submission" date="2010-07" db="EMBL/GenBank/DDBJ databases">
        <authorList>
            <consortium name="The Broad Institute Genome Sequencing Platform"/>
            <consortium name="Broad Institute Genome Sequencing Center for Infectious Disease"/>
            <person name="Ma L.-J."/>
            <person name="Dead R."/>
            <person name="Young S."/>
            <person name="Zeng Q."/>
            <person name="Koehrsen M."/>
            <person name="Alvarado L."/>
            <person name="Berlin A."/>
            <person name="Chapman S.B."/>
            <person name="Chen Z."/>
            <person name="Freedman E."/>
            <person name="Gellesch M."/>
            <person name="Goldberg J."/>
            <person name="Griggs A."/>
            <person name="Gujja S."/>
            <person name="Heilman E.R."/>
            <person name="Heiman D."/>
            <person name="Hepburn T."/>
            <person name="Howarth C."/>
            <person name="Jen D."/>
            <person name="Larson L."/>
            <person name="Mehta T."/>
            <person name="Neiman D."/>
            <person name="Pearson M."/>
            <person name="Roberts A."/>
            <person name="Saif S."/>
            <person name="Shea T."/>
            <person name="Shenoy N."/>
            <person name="Sisk P."/>
            <person name="Stolte C."/>
            <person name="Sykes S."/>
            <person name="Walk T."/>
            <person name="White J."/>
            <person name="Yandava C."/>
            <person name="Haas B."/>
            <person name="Nusbaum C."/>
            <person name="Birren B."/>
        </authorList>
    </citation>
    <scope>NUCLEOTIDE SEQUENCE</scope>
    <source>
        <strain evidence="2">R3-111a-1</strain>
    </source>
</reference>
<dbReference type="GeneID" id="20344987"/>
<gene>
    <name evidence="3" type="primary">20344987</name>
    <name evidence="2" type="ORF">GGTG_04529</name>
</gene>
<dbReference type="AlphaFoldDB" id="J3NTD0"/>
<evidence type="ECO:0000313" key="2">
    <source>
        <dbReference type="EMBL" id="EJT79445.1"/>
    </source>
</evidence>
<dbReference type="EnsemblFungi" id="EJT79445">
    <property type="protein sequence ID" value="EJT79445"/>
    <property type="gene ID" value="GGTG_04529"/>
</dbReference>
<dbReference type="HOGENOM" id="CLU_2574016_0_0_1"/>
<feature type="region of interest" description="Disordered" evidence="1">
    <location>
        <begin position="37"/>
        <end position="81"/>
    </location>
</feature>
<dbReference type="VEuPathDB" id="FungiDB:GGTG_04529"/>